<comment type="similarity">
    <text evidence="1 5">Belongs to the FliD family.</text>
</comment>
<evidence type="ECO:0000259" key="6">
    <source>
        <dbReference type="Pfam" id="PF02465"/>
    </source>
</evidence>
<keyword evidence="8" id="KW-0282">Flagellum</keyword>
<dbReference type="RefSeq" id="WP_011367148.1">
    <property type="nucleotide sequence ID" value="NC_007519.1"/>
</dbReference>
<sequence length="575" mass="63030">MATELLSGGIRFDGISSGTDFSSMIDQLKKVESIQKNRMELWKGDWEKRLEAFQDIRTEIGKLKTIVDGMDTISEFMTKTAASSDASIATAKADTQALEGSYKLEVGQLATNAILTYQNGFSDKKASINTSGSTQEFVYSYKGKQHTISVANGTTLEGLVNMINKDSQNPGVRASLIKTGDQYMFQLKGMDLGAGNTLSIDSSTSLTAFDLDPAFWHQQAPQNAQYRINNWPGGSWLESSSNTLTEAIEGLTINLRDTGVTQVSVDTDIDKIIENVHAFVDGMNAVRTKIKDLTKVSDAKKREDATKATSQFDAEKGSVLTGNYGVQLVSSRLKQITSNRSPGFDYQYEEDGKTKGDIYSSLAQIGILTNSDESSVNNGLLEVDDVKLREALEKTPDEVAALFAASGEGLSDSADFSYESHVNGITKPGKYEVAYEIDASGNIINASIGGFAAKVEQGSHQIIAMEGPAKGLAVRVDNMTQGSYSDAVRLRQGKMGEISDTLKEMTSTDGTLKILERNYKDIIYEIEEKIDREETRLMKWEQNMRLKFSRLEATLTTYDKQTQALSSAIQQMNKS</sequence>
<keyword evidence="5" id="KW-0964">Secreted</keyword>
<dbReference type="STRING" id="207559.Dde_1120"/>
<dbReference type="PANTHER" id="PTHR30288">
    <property type="entry name" value="FLAGELLAR CAP/ASSEMBLY PROTEIN FLID"/>
    <property type="match status" value="1"/>
</dbReference>
<dbReference type="InterPro" id="IPR010810">
    <property type="entry name" value="Flagellin_hook_IN_motif"/>
</dbReference>
<evidence type="ECO:0000313" key="8">
    <source>
        <dbReference type="EMBL" id="ABB37921.1"/>
    </source>
</evidence>
<proteinExistence type="inferred from homology"/>
<evidence type="ECO:0000313" key="9">
    <source>
        <dbReference type="Proteomes" id="UP000002710"/>
    </source>
</evidence>
<dbReference type="InterPro" id="IPR003481">
    <property type="entry name" value="FliD_N"/>
</dbReference>
<dbReference type="AlphaFoldDB" id="Q313H5"/>
<accession>Q313H5</accession>
<keyword evidence="9" id="KW-1185">Reference proteome</keyword>
<dbReference type="GO" id="GO:0007155">
    <property type="term" value="P:cell adhesion"/>
    <property type="evidence" value="ECO:0007669"/>
    <property type="project" value="InterPro"/>
</dbReference>
<dbReference type="KEGG" id="dde:Dde_1120"/>
<dbReference type="Proteomes" id="UP000002710">
    <property type="component" value="Chromosome"/>
</dbReference>
<organism evidence="8 9">
    <name type="scientific">Oleidesulfovibrio alaskensis (strain ATCC BAA-1058 / DSM 17464 / G20)</name>
    <name type="common">Desulfovibrio alaskensis</name>
    <dbReference type="NCBI Taxonomy" id="207559"/>
    <lineage>
        <taxon>Bacteria</taxon>
        <taxon>Pseudomonadati</taxon>
        <taxon>Thermodesulfobacteriota</taxon>
        <taxon>Desulfovibrionia</taxon>
        <taxon>Desulfovibrionales</taxon>
        <taxon>Desulfovibrionaceae</taxon>
        <taxon>Oleidesulfovibrio</taxon>
    </lineage>
</organism>
<dbReference type="eggNOG" id="COG1345">
    <property type="taxonomic scope" value="Bacteria"/>
</dbReference>
<evidence type="ECO:0000259" key="7">
    <source>
        <dbReference type="Pfam" id="PF07195"/>
    </source>
</evidence>
<gene>
    <name evidence="8" type="ordered locus">Dde_1120</name>
</gene>
<dbReference type="Pfam" id="PF07196">
    <property type="entry name" value="Flagellin_IN"/>
    <property type="match status" value="1"/>
</dbReference>
<dbReference type="GO" id="GO:0071973">
    <property type="term" value="P:bacterial-type flagellum-dependent cell motility"/>
    <property type="evidence" value="ECO:0007669"/>
    <property type="project" value="TreeGrafter"/>
</dbReference>
<feature type="domain" description="Flagellar hook-associated protein 2 C-terminal" evidence="7">
    <location>
        <begin position="222"/>
        <end position="558"/>
    </location>
</feature>
<evidence type="ECO:0000256" key="1">
    <source>
        <dbReference type="ARBA" id="ARBA00009764"/>
    </source>
</evidence>
<evidence type="ECO:0000256" key="5">
    <source>
        <dbReference type="RuleBase" id="RU362066"/>
    </source>
</evidence>
<evidence type="ECO:0000256" key="3">
    <source>
        <dbReference type="ARBA" id="ARBA00023054"/>
    </source>
</evidence>
<reference evidence="8 9" key="1">
    <citation type="journal article" date="2011" name="J. Bacteriol.">
        <title>Complete genome sequence and updated annotation of Desulfovibrio alaskensis G20.</title>
        <authorList>
            <person name="Hauser L.J."/>
            <person name="Land M.L."/>
            <person name="Brown S.D."/>
            <person name="Larimer F."/>
            <person name="Keller K.L."/>
            <person name="Rapp-Giles B.J."/>
            <person name="Price M.N."/>
            <person name="Lin M."/>
            <person name="Bruce D.C."/>
            <person name="Detter J.C."/>
            <person name="Tapia R."/>
            <person name="Han C.S."/>
            <person name="Goodwin L.A."/>
            <person name="Cheng J.F."/>
            <person name="Pitluck S."/>
            <person name="Copeland A."/>
            <person name="Lucas S."/>
            <person name="Nolan M."/>
            <person name="Lapidus A.L."/>
            <person name="Palumbo A.V."/>
            <person name="Wall J.D."/>
        </authorList>
    </citation>
    <scope>NUCLEOTIDE SEQUENCE [LARGE SCALE GENOMIC DNA]</scope>
    <source>
        <strain evidence="9">ATCC BAA 1058 / DSM 17464 / G20</strain>
    </source>
</reference>
<dbReference type="Pfam" id="PF07195">
    <property type="entry name" value="FliD_C"/>
    <property type="match status" value="1"/>
</dbReference>
<comment type="subunit">
    <text evidence="2 5">Homopentamer.</text>
</comment>
<dbReference type="InterPro" id="IPR010809">
    <property type="entry name" value="FliD_C"/>
</dbReference>
<dbReference type="GO" id="GO:0009424">
    <property type="term" value="C:bacterial-type flagellum hook"/>
    <property type="evidence" value="ECO:0007669"/>
    <property type="project" value="UniProtKB-UniRule"/>
</dbReference>
<evidence type="ECO:0000256" key="2">
    <source>
        <dbReference type="ARBA" id="ARBA00011255"/>
    </source>
</evidence>
<dbReference type="InterPro" id="IPR040026">
    <property type="entry name" value="FliD"/>
</dbReference>
<comment type="subcellular location">
    <subcellularLocation>
        <location evidence="5">Secreted</location>
    </subcellularLocation>
    <subcellularLocation>
        <location evidence="5">Bacterial flagellum</location>
    </subcellularLocation>
</comment>
<comment type="function">
    <text evidence="5">Required for morphogenesis and for the elongation of the flagellar filament by facilitating polymerization of the flagellin monomers at the tip of growing filament. Forms a capping structure, which prevents flagellin subunits (transported through the central channel of the flagellum) from leaking out without polymerization at the distal end.</text>
</comment>
<dbReference type="HOGENOM" id="CLU_015182_1_0_7"/>
<dbReference type="SMR" id="Q313H5"/>
<protein>
    <recommendedName>
        <fullName evidence="5">Flagellar hook-associated protein 2</fullName>
        <shortName evidence="5">HAP2</shortName>
    </recommendedName>
    <alternativeName>
        <fullName evidence="5">Flagellar cap protein</fullName>
    </alternativeName>
</protein>
<keyword evidence="8" id="KW-0966">Cell projection</keyword>
<keyword evidence="4 5" id="KW-0975">Bacterial flagellum</keyword>
<dbReference type="GO" id="GO:0005576">
    <property type="term" value="C:extracellular region"/>
    <property type="evidence" value="ECO:0007669"/>
    <property type="project" value="UniProtKB-SubCell"/>
</dbReference>
<feature type="domain" description="Flagellar hook-associated protein 2 N-terminal" evidence="6">
    <location>
        <begin position="17"/>
        <end position="112"/>
    </location>
</feature>
<name>Q313H5_OLEA2</name>
<dbReference type="Pfam" id="PF02465">
    <property type="entry name" value="FliD_N"/>
    <property type="match status" value="1"/>
</dbReference>
<evidence type="ECO:0000256" key="4">
    <source>
        <dbReference type="ARBA" id="ARBA00023143"/>
    </source>
</evidence>
<dbReference type="GO" id="GO:0009421">
    <property type="term" value="C:bacterial-type flagellum filament cap"/>
    <property type="evidence" value="ECO:0007669"/>
    <property type="project" value="InterPro"/>
</dbReference>
<dbReference type="PANTHER" id="PTHR30288:SF0">
    <property type="entry name" value="FLAGELLAR HOOK-ASSOCIATED PROTEIN 2"/>
    <property type="match status" value="1"/>
</dbReference>
<keyword evidence="3" id="KW-0175">Coiled coil</keyword>
<dbReference type="EMBL" id="CP000112">
    <property type="protein sequence ID" value="ABB37921.1"/>
    <property type="molecule type" value="Genomic_DNA"/>
</dbReference>
<keyword evidence="8" id="KW-0969">Cilium</keyword>